<dbReference type="SUPFAM" id="SSF56300">
    <property type="entry name" value="Metallo-dependent phosphatases"/>
    <property type="match status" value="1"/>
</dbReference>
<dbReference type="SMART" id="SM00156">
    <property type="entry name" value="PP2Ac"/>
    <property type="match status" value="1"/>
</dbReference>
<dbReference type="PRINTS" id="PR00114">
    <property type="entry name" value="STPHPHTASE"/>
</dbReference>
<keyword evidence="3" id="KW-0904">Protein phosphatase</keyword>
<dbReference type="EMBL" id="JAUUTY010000006">
    <property type="protein sequence ID" value="KAK1620428.1"/>
    <property type="molecule type" value="Genomic_DNA"/>
</dbReference>
<keyword evidence="4" id="KW-0464">Manganese</keyword>
<keyword evidence="2 5" id="KW-0378">Hydrolase</keyword>
<dbReference type="Gene3D" id="3.60.21.10">
    <property type="match status" value="2"/>
</dbReference>
<evidence type="ECO:0000259" key="6">
    <source>
        <dbReference type="PROSITE" id="PS00125"/>
    </source>
</evidence>
<dbReference type="GO" id="GO:0004722">
    <property type="term" value="F:protein serine/threonine phosphatase activity"/>
    <property type="evidence" value="ECO:0007669"/>
    <property type="project" value="UniProtKB-EC"/>
</dbReference>
<dbReference type="EC" id="3.1.3.16" evidence="5"/>
<sequence>MAAAAAALDLDLDDIIRRLLAAEDPPSSSSAPPPLTPVEIKHLCSAAKELLLSQPTLLTVPAPVNVCGDIHGQYPDLLRLFRATGAPSADNRYLFLGDYVDRGKQSVETICLLLAYKLKYPDTFFLLRGNHEVEAVNEIFGFSDECKRRRLVRSDEARSSRTDGAARVSRRAAVGRGLALAHVLGLACDLLWSDPAEDDGHRGWGKPRRSKSFTFGADVVAGFCERHGLDMVCRAHEMKKAGYDDQFAKGKLVTVFSAPNYVGSCGNDGAVMVVGEDLACSFHVLKPTPTPPPSVMY</sequence>
<comment type="caution">
    <text evidence="7">The sequence shown here is derived from an EMBL/GenBank/DDBJ whole genome shotgun (WGS) entry which is preliminary data.</text>
</comment>
<dbReference type="InterPro" id="IPR006186">
    <property type="entry name" value="Ser/Thr-sp_prot-phosphatase"/>
</dbReference>
<feature type="domain" description="Serine/threonine specific protein phosphatases" evidence="6">
    <location>
        <begin position="127"/>
        <end position="132"/>
    </location>
</feature>
<protein>
    <recommendedName>
        <fullName evidence="5">Serine/threonine-protein phosphatase</fullName>
        <ecNumber evidence="5">3.1.3.16</ecNumber>
    </recommendedName>
</protein>
<dbReference type="InterPro" id="IPR004843">
    <property type="entry name" value="Calcineurin-like_PHP"/>
</dbReference>
<dbReference type="GO" id="GO:0046872">
    <property type="term" value="F:metal ion binding"/>
    <property type="evidence" value="ECO:0007669"/>
    <property type="project" value="UniProtKB-KW"/>
</dbReference>
<evidence type="ECO:0000256" key="5">
    <source>
        <dbReference type="RuleBase" id="RU004273"/>
    </source>
</evidence>
<evidence type="ECO:0000256" key="4">
    <source>
        <dbReference type="ARBA" id="ARBA00023211"/>
    </source>
</evidence>
<dbReference type="GO" id="GO:0005737">
    <property type="term" value="C:cytoplasm"/>
    <property type="evidence" value="ECO:0007669"/>
    <property type="project" value="TreeGrafter"/>
</dbReference>
<reference evidence="7" key="1">
    <citation type="submission" date="2023-07" db="EMBL/GenBank/DDBJ databases">
        <title>A chromosome-level genome assembly of Lolium multiflorum.</title>
        <authorList>
            <person name="Chen Y."/>
            <person name="Copetti D."/>
            <person name="Kolliker R."/>
            <person name="Studer B."/>
        </authorList>
    </citation>
    <scope>NUCLEOTIDE SEQUENCE</scope>
    <source>
        <strain evidence="7">02402/16</strain>
        <tissue evidence="7">Leaf</tissue>
    </source>
</reference>
<evidence type="ECO:0000313" key="7">
    <source>
        <dbReference type="EMBL" id="KAK1620428.1"/>
    </source>
</evidence>
<dbReference type="PANTHER" id="PTHR11668:SF425">
    <property type="entry name" value="SERINE_THREONINE-PROTEIN PHOSPHATASE"/>
    <property type="match status" value="1"/>
</dbReference>
<comment type="similarity">
    <text evidence="5">Belongs to the PPP phosphatase family.</text>
</comment>
<keyword evidence="8" id="KW-1185">Reference proteome</keyword>
<accession>A0AAD8RJK9</accession>
<evidence type="ECO:0000256" key="2">
    <source>
        <dbReference type="ARBA" id="ARBA00022801"/>
    </source>
</evidence>
<gene>
    <name evidence="7" type="ORF">QYE76_025945</name>
</gene>
<dbReference type="AlphaFoldDB" id="A0AAD8RJK9"/>
<evidence type="ECO:0000256" key="3">
    <source>
        <dbReference type="ARBA" id="ARBA00022912"/>
    </source>
</evidence>
<dbReference type="GO" id="GO:0005634">
    <property type="term" value="C:nucleus"/>
    <property type="evidence" value="ECO:0007669"/>
    <property type="project" value="TreeGrafter"/>
</dbReference>
<dbReference type="InterPro" id="IPR031675">
    <property type="entry name" value="STPPase_N"/>
</dbReference>
<dbReference type="Proteomes" id="UP001231189">
    <property type="component" value="Unassembled WGS sequence"/>
</dbReference>
<evidence type="ECO:0000313" key="8">
    <source>
        <dbReference type="Proteomes" id="UP001231189"/>
    </source>
</evidence>
<dbReference type="PROSITE" id="PS00125">
    <property type="entry name" value="SER_THR_PHOSPHATASE"/>
    <property type="match status" value="1"/>
</dbReference>
<dbReference type="Pfam" id="PF16891">
    <property type="entry name" value="STPPase_N"/>
    <property type="match status" value="1"/>
</dbReference>
<dbReference type="InterPro" id="IPR029052">
    <property type="entry name" value="Metallo-depent_PP-like"/>
</dbReference>
<dbReference type="InterPro" id="IPR050341">
    <property type="entry name" value="PP1_catalytic_subunit"/>
</dbReference>
<name>A0AAD8RJK9_LOLMU</name>
<organism evidence="7 8">
    <name type="scientific">Lolium multiflorum</name>
    <name type="common">Italian ryegrass</name>
    <name type="synonym">Lolium perenne subsp. multiflorum</name>
    <dbReference type="NCBI Taxonomy" id="4521"/>
    <lineage>
        <taxon>Eukaryota</taxon>
        <taxon>Viridiplantae</taxon>
        <taxon>Streptophyta</taxon>
        <taxon>Embryophyta</taxon>
        <taxon>Tracheophyta</taxon>
        <taxon>Spermatophyta</taxon>
        <taxon>Magnoliopsida</taxon>
        <taxon>Liliopsida</taxon>
        <taxon>Poales</taxon>
        <taxon>Poaceae</taxon>
        <taxon>BOP clade</taxon>
        <taxon>Pooideae</taxon>
        <taxon>Poodae</taxon>
        <taxon>Poeae</taxon>
        <taxon>Poeae Chloroplast Group 2 (Poeae type)</taxon>
        <taxon>Loliodinae</taxon>
        <taxon>Loliinae</taxon>
        <taxon>Lolium</taxon>
    </lineage>
</organism>
<dbReference type="PANTHER" id="PTHR11668">
    <property type="entry name" value="SERINE/THREONINE PROTEIN PHOSPHATASE"/>
    <property type="match status" value="1"/>
</dbReference>
<proteinExistence type="inferred from homology"/>
<comment type="catalytic activity">
    <reaction evidence="5">
        <text>O-phospho-L-threonyl-[protein] + H2O = L-threonyl-[protein] + phosphate</text>
        <dbReference type="Rhea" id="RHEA:47004"/>
        <dbReference type="Rhea" id="RHEA-COMP:11060"/>
        <dbReference type="Rhea" id="RHEA-COMP:11605"/>
        <dbReference type="ChEBI" id="CHEBI:15377"/>
        <dbReference type="ChEBI" id="CHEBI:30013"/>
        <dbReference type="ChEBI" id="CHEBI:43474"/>
        <dbReference type="ChEBI" id="CHEBI:61977"/>
        <dbReference type="EC" id="3.1.3.16"/>
    </reaction>
</comment>
<evidence type="ECO:0000256" key="1">
    <source>
        <dbReference type="ARBA" id="ARBA00022723"/>
    </source>
</evidence>
<dbReference type="Pfam" id="PF00149">
    <property type="entry name" value="Metallophos"/>
    <property type="match status" value="1"/>
</dbReference>
<keyword evidence="1" id="KW-0479">Metal-binding</keyword>